<dbReference type="EMBL" id="JAEMHM010000009">
    <property type="protein sequence ID" value="MBJ6725543.1"/>
    <property type="molecule type" value="Genomic_DNA"/>
</dbReference>
<name>A0A8J7JDZ4_9BACT</name>
<reference evidence="1" key="1">
    <citation type="submission" date="2020-12" db="EMBL/GenBank/DDBJ databases">
        <title>Geomonas sp. Red875, isolated from river sediment.</title>
        <authorList>
            <person name="Xu Z."/>
            <person name="Zhang Z."/>
            <person name="Masuda Y."/>
            <person name="Itoh H."/>
            <person name="Senoo K."/>
        </authorList>
    </citation>
    <scope>NUCLEOTIDE SEQUENCE</scope>
    <source>
        <strain evidence="1">Red875</strain>
    </source>
</reference>
<dbReference type="Proteomes" id="UP000636888">
    <property type="component" value="Unassembled WGS sequence"/>
</dbReference>
<evidence type="ECO:0000313" key="2">
    <source>
        <dbReference type="Proteomes" id="UP000636888"/>
    </source>
</evidence>
<evidence type="ECO:0000313" key="1">
    <source>
        <dbReference type="EMBL" id="MBJ6725543.1"/>
    </source>
</evidence>
<gene>
    <name evidence="1" type="ORF">JFN93_12555</name>
</gene>
<proteinExistence type="predicted"/>
<dbReference type="RefSeq" id="WP_199384433.1">
    <property type="nucleotide sequence ID" value="NZ_JAEMHM010000009.1"/>
</dbReference>
<dbReference type="AlphaFoldDB" id="A0A8J7JDZ4"/>
<sequence length="58" mass="6345">MSSVKPISKQDLPARLAALMADEPLTPPPGSPPDVWINFDRAVRHAKTRAKAKKADRP</sequence>
<keyword evidence="2" id="KW-1185">Reference proteome</keyword>
<comment type="caution">
    <text evidence="1">The sequence shown here is derived from an EMBL/GenBank/DDBJ whole genome shotgun (WGS) entry which is preliminary data.</text>
</comment>
<organism evidence="1 2">
    <name type="scientific">Geomesophilobacter sediminis</name>
    <dbReference type="NCBI Taxonomy" id="2798584"/>
    <lineage>
        <taxon>Bacteria</taxon>
        <taxon>Pseudomonadati</taxon>
        <taxon>Thermodesulfobacteriota</taxon>
        <taxon>Desulfuromonadia</taxon>
        <taxon>Geobacterales</taxon>
        <taxon>Geobacteraceae</taxon>
        <taxon>Geomesophilobacter</taxon>
    </lineage>
</organism>
<accession>A0A8J7JDZ4</accession>
<protein>
    <submittedName>
        <fullName evidence="1">Uncharacterized protein</fullName>
    </submittedName>
</protein>